<keyword evidence="5 7" id="KW-0040">ANK repeat</keyword>
<feature type="domain" description="PGG" evidence="10">
    <location>
        <begin position="299"/>
        <end position="403"/>
    </location>
</feature>
<dbReference type="Proteomes" id="UP000250235">
    <property type="component" value="Unassembled WGS sequence"/>
</dbReference>
<evidence type="ECO:0000256" key="3">
    <source>
        <dbReference type="ARBA" id="ARBA00022737"/>
    </source>
</evidence>
<dbReference type="Gene3D" id="1.25.40.20">
    <property type="entry name" value="Ankyrin repeat-containing domain"/>
    <property type="match status" value="2"/>
</dbReference>
<name>A0A2Z7D476_9LAMI</name>
<feature type="repeat" description="ANK" evidence="7">
    <location>
        <begin position="69"/>
        <end position="101"/>
    </location>
</feature>
<evidence type="ECO:0000256" key="1">
    <source>
        <dbReference type="ARBA" id="ARBA00004141"/>
    </source>
</evidence>
<dbReference type="PANTHER" id="PTHR24186">
    <property type="entry name" value="PROTEIN PHOSPHATASE 1 REGULATORY SUBUNIT"/>
    <property type="match status" value="1"/>
</dbReference>
<evidence type="ECO:0000259" key="10">
    <source>
        <dbReference type="Pfam" id="PF13962"/>
    </source>
</evidence>
<keyword evidence="6 9" id="KW-0472">Membrane</keyword>
<evidence type="ECO:0000256" key="2">
    <source>
        <dbReference type="ARBA" id="ARBA00022692"/>
    </source>
</evidence>
<dbReference type="AlphaFoldDB" id="A0A2Z7D476"/>
<feature type="compositionally biased region" description="Low complexity" evidence="8">
    <location>
        <begin position="251"/>
        <end position="276"/>
    </location>
</feature>
<dbReference type="InterPro" id="IPR002110">
    <property type="entry name" value="Ankyrin_rpt"/>
</dbReference>
<evidence type="ECO:0000313" key="12">
    <source>
        <dbReference type="Proteomes" id="UP000250235"/>
    </source>
</evidence>
<evidence type="ECO:0000313" key="11">
    <source>
        <dbReference type="EMBL" id="KZV54444.1"/>
    </source>
</evidence>
<keyword evidence="2 9" id="KW-0812">Transmembrane</keyword>
<dbReference type="Pfam" id="PF12796">
    <property type="entry name" value="Ank_2"/>
    <property type="match status" value="2"/>
</dbReference>
<feature type="transmembrane region" description="Helical" evidence="9">
    <location>
        <begin position="417"/>
        <end position="437"/>
    </location>
</feature>
<dbReference type="PANTHER" id="PTHR24186:SF56">
    <property type="entry name" value="PGG DOMAIN-CONTAINING PROTEIN"/>
    <property type="match status" value="1"/>
</dbReference>
<dbReference type="PROSITE" id="PS50297">
    <property type="entry name" value="ANK_REP_REGION"/>
    <property type="match status" value="1"/>
</dbReference>
<evidence type="ECO:0000256" key="4">
    <source>
        <dbReference type="ARBA" id="ARBA00022989"/>
    </source>
</evidence>
<feature type="transmembrane region" description="Helical" evidence="9">
    <location>
        <begin position="358"/>
        <end position="381"/>
    </location>
</feature>
<keyword evidence="12" id="KW-1185">Reference proteome</keyword>
<proteinExistence type="predicted"/>
<dbReference type="EMBL" id="KQ989523">
    <property type="protein sequence ID" value="KZV54444.1"/>
    <property type="molecule type" value="Genomic_DNA"/>
</dbReference>
<protein>
    <submittedName>
        <fullName evidence="11">Ankyrin repeat-containing protein-like</fullName>
    </submittedName>
</protein>
<evidence type="ECO:0000256" key="9">
    <source>
        <dbReference type="SAM" id="Phobius"/>
    </source>
</evidence>
<gene>
    <name evidence="11" type="ORF">F511_09759</name>
</gene>
<sequence>MERKLIEAAKKGDVLTLQNLIKGDPLALKATVVFEGDGPLHIACLGGYVGFVKELLSLDPELAAEVNQDGLSPLHIASANGNLEIVRELLKVGSHLCFVEGRYGRIPLHSAVCKGRKLVVRELLSSSLESVQEMTTRGENCFHLAIMNNQFKIFKELVDFVIRHEKGEILNNKDGRGNNIFHLAAYGKQYEVFDLLLDENFGYEDIVDEINSLNKNGLTPLDVLLSNDTCDREVEAMVRASGGKTLEETLSQQNSMAASNNPSPNQPQQQQISQPFRQSPSDKLLEYFKFNKLNASPSKVRATLLVLAVLIATATYQSVLSPPGGVWQDDFWPIANSTVKQPPRHSAGESVMGTNKPISYGLFLLFNSMGFFMSLQIIYLLTSGIRMQFEMRVSLFAMTVTYDTCMVAIAPDGIIRIFFVVVSILLPLIMPIVTIAWRNYGNVRRYSSVGTSSGSA</sequence>
<dbReference type="Pfam" id="PF13962">
    <property type="entry name" value="PGG"/>
    <property type="match status" value="1"/>
</dbReference>
<dbReference type="SUPFAM" id="SSF48403">
    <property type="entry name" value="Ankyrin repeat"/>
    <property type="match status" value="1"/>
</dbReference>
<feature type="transmembrane region" description="Helical" evidence="9">
    <location>
        <begin position="302"/>
        <end position="320"/>
    </location>
</feature>
<reference evidence="11 12" key="1">
    <citation type="journal article" date="2015" name="Proc. Natl. Acad. Sci. U.S.A.">
        <title>The resurrection genome of Boea hygrometrica: A blueprint for survival of dehydration.</title>
        <authorList>
            <person name="Xiao L."/>
            <person name="Yang G."/>
            <person name="Zhang L."/>
            <person name="Yang X."/>
            <person name="Zhao S."/>
            <person name="Ji Z."/>
            <person name="Zhou Q."/>
            <person name="Hu M."/>
            <person name="Wang Y."/>
            <person name="Chen M."/>
            <person name="Xu Y."/>
            <person name="Jin H."/>
            <person name="Xiao X."/>
            <person name="Hu G."/>
            <person name="Bao F."/>
            <person name="Hu Y."/>
            <person name="Wan P."/>
            <person name="Li L."/>
            <person name="Deng X."/>
            <person name="Kuang T."/>
            <person name="Xiang C."/>
            <person name="Zhu J.K."/>
            <person name="Oliver M.J."/>
            <person name="He Y."/>
        </authorList>
    </citation>
    <scope>NUCLEOTIDE SEQUENCE [LARGE SCALE GENOMIC DNA]</scope>
    <source>
        <strain evidence="12">cv. XS01</strain>
    </source>
</reference>
<evidence type="ECO:0000256" key="6">
    <source>
        <dbReference type="ARBA" id="ARBA00023136"/>
    </source>
</evidence>
<evidence type="ECO:0000256" key="8">
    <source>
        <dbReference type="SAM" id="MobiDB-lite"/>
    </source>
</evidence>
<dbReference type="PROSITE" id="PS50088">
    <property type="entry name" value="ANK_REPEAT"/>
    <property type="match status" value="1"/>
</dbReference>
<dbReference type="SMART" id="SM00248">
    <property type="entry name" value="ANK"/>
    <property type="match status" value="5"/>
</dbReference>
<organism evidence="11 12">
    <name type="scientific">Dorcoceras hygrometricum</name>
    <dbReference type="NCBI Taxonomy" id="472368"/>
    <lineage>
        <taxon>Eukaryota</taxon>
        <taxon>Viridiplantae</taxon>
        <taxon>Streptophyta</taxon>
        <taxon>Embryophyta</taxon>
        <taxon>Tracheophyta</taxon>
        <taxon>Spermatophyta</taxon>
        <taxon>Magnoliopsida</taxon>
        <taxon>eudicotyledons</taxon>
        <taxon>Gunneridae</taxon>
        <taxon>Pentapetalae</taxon>
        <taxon>asterids</taxon>
        <taxon>lamiids</taxon>
        <taxon>Lamiales</taxon>
        <taxon>Gesneriaceae</taxon>
        <taxon>Didymocarpoideae</taxon>
        <taxon>Trichosporeae</taxon>
        <taxon>Loxocarpinae</taxon>
        <taxon>Dorcoceras</taxon>
    </lineage>
</organism>
<comment type="subcellular location">
    <subcellularLocation>
        <location evidence="1">Membrane</location>
        <topology evidence="1">Multi-pass membrane protein</topology>
    </subcellularLocation>
</comment>
<dbReference type="OrthoDB" id="674805at2759"/>
<accession>A0A2Z7D476</accession>
<dbReference type="InterPro" id="IPR026961">
    <property type="entry name" value="PGG_dom"/>
</dbReference>
<keyword evidence="3" id="KW-0677">Repeat</keyword>
<dbReference type="InterPro" id="IPR036770">
    <property type="entry name" value="Ankyrin_rpt-contain_sf"/>
</dbReference>
<evidence type="ECO:0000256" key="5">
    <source>
        <dbReference type="ARBA" id="ARBA00023043"/>
    </source>
</evidence>
<keyword evidence="4 9" id="KW-1133">Transmembrane helix</keyword>
<dbReference type="GO" id="GO:0005886">
    <property type="term" value="C:plasma membrane"/>
    <property type="evidence" value="ECO:0007669"/>
    <property type="project" value="TreeGrafter"/>
</dbReference>
<feature type="region of interest" description="Disordered" evidence="8">
    <location>
        <begin position="250"/>
        <end position="276"/>
    </location>
</feature>
<feature type="transmembrane region" description="Helical" evidence="9">
    <location>
        <begin position="393"/>
        <end position="411"/>
    </location>
</feature>
<evidence type="ECO:0000256" key="7">
    <source>
        <dbReference type="PROSITE-ProRule" id="PRU00023"/>
    </source>
</evidence>